<reference evidence="2" key="1">
    <citation type="journal article" date="2012" name="MBio">
        <title>Comparative genome analysis of Trichophyton rubrum and related dermatophytes reveals candidate genes involved in infection.</title>
        <authorList>
            <person name="Martinez D.A."/>
            <person name="Oliver B.G."/>
            <person name="Graeser Y."/>
            <person name="Goldberg J.M."/>
            <person name="Li W."/>
            <person name="Martinez-Rossi N.M."/>
            <person name="Monod M."/>
            <person name="Shelest E."/>
            <person name="Barton R.C."/>
            <person name="Birch E."/>
            <person name="Brakhage A.A."/>
            <person name="Chen Z."/>
            <person name="Gurr S.J."/>
            <person name="Heiman D."/>
            <person name="Heitman J."/>
            <person name="Kosti I."/>
            <person name="Rossi A."/>
            <person name="Saif S."/>
            <person name="Samalova M."/>
            <person name="Saunders C.W."/>
            <person name="Shea T."/>
            <person name="Summerbell R.C."/>
            <person name="Xu J."/>
            <person name="Young S."/>
            <person name="Zeng Q."/>
            <person name="Birren B.W."/>
            <person name="Cuomo C.A."/>
            <person name="White T.C."/>
        </authorList>
    </citation>
    <scope>NUCLEOTIDE SEQUENCE [LARGE SCALE GENOMIC DNA]</scope>
    <source>
        <strain evidence="2">ATCC MYA-4605 / CBS 113480</strain>
    </source>
</reference>
<accession>C5FL26</accession>
<gene>
    <name evidence="1" type="ORF">MCYG_03217</name>
</gene>
<dbReference type="EMBL" id="DS995703">
    <property type="protein sequence ID" value="EEQ30398.1"/>
    <property type="molecule type" value="Genomic_DNA"/>
</dbReference>
<dbReference type="VEuPathDB" id="FungiDB:MCYG_03217"/>
<dbReference type="RefSeq" id="XP_002847711.1">
    <property type="nucleotide sequence ID" value="XM_002847665.1"/>
</dbReference>
<evidence type="ECO:0000313" key="2">
    <source>
        <dbReference type="Proteomes" id="UP000002035"/>
    </source>
</evidence>
<dbReference type="HOGENOM" id="CLU_1970020_0_0_1"/>
<keyword evidence="2" id="KW-1185">Reference proteome</keyword>
<evidence type="ECO:0000313" key="1">
    <source>
        <dbReference type="EMBL" id="EEQ30398.1"/>
    </source>
</evidence>
<protein>
    <submittedName>
        <fullName evidence="1">Uncharacterized protein</fullName>
    </submittedName>
</protein>
<name>C5FL26_ARTOC</name>
<organism evidence="1 2">
    <name type="scientific">Arthroderma otae (strain ATCC MYA-4605 / CBS 113480)</name>
    <name type="common">Microsporum canis</name>
    <dbReference type="NCBI Taxonomy" id="554155"/>
    <lineage>
        <taxon>Eukaryota</taxon>
        <taxon>Fungi</taxon>
        <taxon>Dikarya</taxon>
        <taxon>Ascomycota</taxon>
        <taxon>Pezizomycotina</taxon>
        <taxon>Eurotiomycetes</taxon>
        <taxon>Eurotiomycetidae</taxon>
        <taxon>Onygenales</taxon>
        <taxon>Arthrodermataceae</taxon>
        <taxon>Microsporum</taxon>
    </lineage>
</organism>
<proteinExistence type="predicted"/>
<dbReference type="AlphaFoldDB" id="C5FL26"/>
<dbReference type="GeneID" id="9230393"/>
<dbReference type="Proteomes" id="UP000002035">
    <property type="component" value="Unassembled WGS sequence"/>
</dbReference>
<sequence>MASSTESEYREMDGSTSFEAMAAGCYLPCFEIPKSLGISVILVRPNSHSLCEVLETIRRSPGESTFTINCTHLLPRPLHPRKGCLGDINTLERLHIDTVKRISWPIAYSIPAGGNKASVATKEQGRG</sequence>